<reference evidence="2" key="2">
    <citation type="submission" date="2015-06" db="EMBL/GenBank/DDBJ databases">
        <title>Expansion of signal transduction pathways in fungi by whole-genome duplication.</title>
        <authorList>
            <consortium name="DOE Joint Genome Institute"/>
            <person name="Corrochano L.M."/>
            <person name="Kuo A."/>
            <person name="Marcet-Houben M."/>
            <person name="Polaino S."/>
            <person name="Salamov A."/>
            <person name="Villalobos J.M."/>
            <person name="Alvarez M.I."/>
            <person name="Avalos J."/>
            <person name="Benito E.P."/>
            <person name="Benoit I."/>
            <person name="Burger G."/>
            <person name="Camino L.P."/>
            <person name="Canovas D."/>
            <person name="Cerda-Olmedo E."/>
            <person name="Cheng J.-F."/>
            <person name="Dominguez A."/>
            <person name="Elias M."/>
            <person name="Eslava A.P."/>
            <person name="Glaser F."/>
            <person name="Grimwood J."/>
            <person name="Gutierrez G."/>
            <person name="Heitman J."/>
            <person name="Henrissat B."/>
            <person name="Iturriaga E.A."/>
            <person name="Lang B.F."/>
            <person name="Lavin J.L."/>
            <person name="Lee S."/>
            <person name="Li W."/>
            <person name="Lindquist E."/>
            <person name="Lopez-Garcia S."/>
            <person name="Luque E.M."/>
            <person name="Marcos A.T."/>
            <person name="Martin J."/>
            <person name="Mccluskey K."/>
            <person name="Medina H.R."/>
            <person name="Miralles-Duran A."/>
            <person name="Miyazaki A."/>
            <person name="Munoz-Torres E."/>
            <person name="Oguiza J.A."/>
            <person name="Ohm R."/>
            <person name="Olmedo M."/>
            <person name="Orejas M."/>
            <person name="Ortiz-Castellanos L."/>
            <person name="Pisabarro A.G."/>
            <person name="Rodriguez-Romero J."/>
            <person name="Ruiz-Herrera J."/>
            <person name="Ruiz-Vazquez R."/>
            <person name="Sanz C."/>
            <person name="Schackwitz W."/>
            <person name="Schmutz J."/>
            <person name="Shahriari M."/>
            <person name="Shelest E."/>
            <person name="Silva-Franco F."/>
            <person name="Soanes D."/>
            <person name="Syed K."/>
            <person name="Tagua V.G."/>
            <person name="Talbot N.J."/>
            <person name="Thon M."/>
            <person name="De Vries R.P."/>
            <person name="Wiebenga A."/>
            <person name="Yadav J.S."/>
            <person name="Braun E.L."/>
            <person name="Baker S."/>
            <person name="Garre V."/>
            <person name="Horwitz B."/>
            <person name="Torres-Martinez S."/>
            <person name="Idnurm A."/>
            <person name="Herrera-Estrella A."/>
            <person name="Gabaldon T."/>
            <person name="Grigoriev I.V."/>
        </authorList>
    </citation>
    <scope>NUCLEOTIDE SEQUENCE [LARGE SCALE GENOMIC DNA]</scope>
    <source>
        <strain evidence="2">NRRL 1555</strain>
    </source>
</reference>
<accession>A0A162W7Z8</accession>
<dbReference type="AlphaFoldDB" id="A0A162W7Z8"/>
<dbReference type="RefSeq" id="XP_018283275.1">
    <property type="nucleotide sequence ID" value="XM_018437722.1"/>
</dbReference>
<evidence type="ECO:0000313" key="1">
    <source>
        <dbReference type="EMBL" id="OAD65233.1"/>
    </source>
</evidence>
<organism evidence="2 3">
    <name type="scientific">Phycomyces blakesleeanus (strain ATCC 8743b / DSM 1359 / FGSC 10004 / NBRC 33097 / NRRL 1555)</name>
    <dbReference type="NCBI Taxonomy" id="763407"/>
    <lineage>
        <taxon>Eukaryota</taxon>
        <taxon>Fungi</taxon>
        <taxon>Fungi incertae sedis</taxon>
        <taxon>Mucoromycota</taxon>
        <taxon>Mucoromycotina</taxon>
        <taxon>Mucoromycetes</taxon>
        <taxon>Mucorales</taxon>
        <taxon>Phycomycetaceae</taxon>
        <taxon>Phycomyces</taxon>
    </lineage>
</organism>
<dbReference type="GeneID" id="28998628"/>
<proteinExistence type="predicted"/>
<keyword evidence="3" id="KW-1185">Reference proteome</keyword>
<gene>
    <name evidence="2" type="ORF">PHYBLDRAFT_176288</name>
    <name evidence="1" type="ORF">PHYBLDRAFT_72585</name>
</gene>
<dbReference type="VEuPathDB" id="FungiDB:PHYBLDRAFT_176288"/>
<evidence type="ECO:0000313" key="2">
    <source>
        <dbReference type="EMBL" id="OAD65235.1"/>
    </source>
</evidence>
<dbReference type="GeneID" id="29003584"/>
<dbReference type="EMBL" id="KV441011">
    <property type="protein sequence ID" value="OAD65235.1"/>
    <property type="molecule type" value="Genomic_DNA"/>
</dbReference>
<dbReference type="Proteomes" id="UP000077315">
    <property type="component" value="Unassembled WGS sequence"/>
</dbReference>
<protein>
    <submittedName>
        <fullName evidence="2">Uncharacterized protein</fullName>
    </submittedName>
</protein>
<reference evidence="3" key="1">
    <citation type="submission" date="2015-06" db="EMBL/GenBank/DDBJ databases">
        <title>Expansion of signal transduction pathways in fungi by whole-genome duplication.</title>
        <authorList>
            <consortium name="DOE Joint Genome Institute"/>
            <person name="Corrochano L.M."/>
            <person name="Kuo A."/>
            <person name="Marcet-Houben M."/>
            <person name="Polaino S."/>
            <person name="Salamov A."/>
            <person name="Villalobos J.M."/>
            <person name="Alvarez M.I."/>
            <person name="Avalos J."/>
            <person name="Benito E.P."/>
            <person name="Benoit I."/>
            <person name="Burger G."/>
            <person name="Camino L.P."/>
            <person name="Canovas D."/>
            <person name="Cerda-Olmedo E."/>
            <person name="Cheng J.-F."/>
            <person name="Dominguez A."/>
            <person name="Elias M."/>
            <person name="Eslava A.P."/>
            <person name="Glaser F."/>
            <person name="Grimwood J."/>
            <person name="Gutierrez G."/>
            <person name="Heitman J."/>
            <person name="Henrissat B."/>
            <person name="Iturriaga E.A."/>
            <person name="Lang B.F."/>
            <person name="Lavin J.L."/>
            <person name="Lee S."/>
            <person name="Li W."/>
            <person name="Lindquist E."/>
            <person name="Lopez-Garcia S."/>
            <person name="Luque E.M."/>
            <person name="Marcos A.T."/>
            <person name="Martin J."/>
            <person name="McCluskey K."/>
            <person name="Medina H.R."/>
            <person name="Miralles-Duran A."/>
            <person name="Miyazaki A."/>
            <person name="Munoz-Torres E."/>
            <person name="Oguiza J.A."/>
            <person name="Ohm R."/>
            <person name="Olmedo M."/>
            <person name="Orejas M."/>
            <person name="Ortiz-Castellanos L."/>
            <person name="Pisabarro A.G."/>
            <person name="Rodriguez-Romero J."/>
            <person name="Ruiz-Herrera J."/>
            <person name="Ruiz-Vazquez R."/>
            <person name="Sanz C."/>
            <person name="Schackwitz W."/>
            <person name="Schmutz J."/>
            <person name="Shahriari M."/>
            <person name="Shelest E."/>
            <person name="Silva-Franco F."/>
            <person name="Soanes D."/>
            <person name="Syed K."/>
            <person name="Tagua V.G."/>
            <person name="Talbot N.J."/>
            <person name="Thon M."/>
            <person name="De vries R.P."/>
            <person name="Wiebenga A."/>
            <person name="Yadav J.S."/>
            <person name="Braun E.L."/>
            <person name="Baker S."/>
            <person name="Garre V."/>
            <person name="Horwitz B."/>
            <person name="Torres-Martinez S."/>
            <person name="Idnurm A."/>
            <person name="Herrera-Estrella A."/>
            <person name="Gabaldon T."/>
            <person name="Grigoriev I.V."/>
        </authorList>
    </citation>
    <scope>NUCLEOTIDE SEQUENCE [LARGE SCALE GENOMIC DNA]</scope>
    <source>
        <strain evidence="3">NRRL 1555(-)</strain>
    </source>
</reference>
<sequence length="154" mass="17039">MVTLQSLLQYHGLLNSISFKASVSKLIHCPSSHKLSTFALANMSGKVVFRSIASLTFSAAIHRSFSFVDAHMSIKIVFLGRFGLKVLEFGSGSPLLVYFKLFMIFKLYSLIKDTNSLENHQNLSFNIVSDIPYLDSYGDDAGESCSRGGIDESR</sequence>
<dbReference type="RefSeq" id="XP_018283273.1">
    <property type="nucleotide sequence ID" value="XM_018442678.1"/>
</dbReference>
<dbReference type="VEuPathDB" id="FungiDB:PHYBLDRAFT_72585"/>
<evidence type="ECO:0000313" key="3">
    <source>
        <dbReference type="Proteomes" id="UP000077315"/>
    </source>
</evidence>
<name>A0A162W7Z8_PHYB8</name>
<dbReference type="EMBL" id="KV441011">
    <property type="protein sequence ID" value="OAD65233.1"/>
    <property type="molecule type" value="Genomic_DNA"/>
</dbReference>